<keyword evidence="2" id="KW-1185">Reference proteome</keyword>
<evidence type="ECO:0000313" key="2">
    <source>
        <dbReference type="Proteomes" id="UP000031967"/>
    </source>
</evidence>
<dbReference type="RefSeq" id="WP_041049608.1">
    <property type="nucleotide sequence ID" value="NZ_JXAK01000041.1"/>
</dbReference>
<protein>
    <recommendedName>
        <fullName evidence="3">DNA alkylation repair protein</fullName>
    </recommendedName>
</protein>
<evidence type="ECO:0000313" key="1">
    <source>
        <dbReference type="EMBL" id="KIL39256.1"/>
    </source>
</evidence>
<accession>A0ABR5ADY9</accession>
<gene>
    <name evidence="1" type="ORF">SD70_21565</name>
</gene>
<reference evidence="1 2" key="1">
    <citation type="submission" date="2014-12" db="EMBL/GenBank/DDBJ databases">
        <title>Draft genome sequence of Paenibacillus kamchatkensis strain B-2647.</title>
        <authorList>
            <person name="Karlyshev A.V."/>
            <person name="Kudryashova E.B."/>
        </authorList>
    </citation>
    <scope>NUCLEOTIDE SEQUENCE [LARGE SCALE GENOMIC DNA]</scope>
    <source>
        <strain evidence="1 2">VKM B-2647</strain>
    </source>
</reference>
<dbReference type="Proteomes" id="UP000031967">
    <property type="component" value="Unassembled WGS sequence"/>
</dbReference>
<name>A0ABR5ADY9_9BACL</name>
<proteinExistence type="predicted"/>
<dbReference type="EMBL" id="JXAK01000041">
    <property type="protein sequence ID" value="KIL39256.1"/>
    <property type="molecule type" value="Genomic_DNA"/>
</dbReference>
<evidence type="ECO:0008006" key="3">
    <source>
        <dbReference type="Google" id="ProtNLM"/>
    </source>
</evidence>
<organism evidence="1 2">
    <name type="scientific">Gordoniibacillus kamchatkensis</name>
    <dbReference type="NCBI Taxonomy" id="1590651"/>
    <lineage>
        <taxon>Bacteria</taxon>
        <taxon>Bacillati</taxon>
        <taxon>Bacillota</taxon>
        <taxon>Bacilli</taxon>
        <taxon>Bacillales</taxon>
        <taxon>Paenibacillaceae</taxon>
        <taxon>Gordoniibacillus</taxon>
    </lineage>
</organism>
<comment type="caution">
    <text evidence="1">The sequence shown here is derived from an EMBL/GenBank/DDBJ whole genome shotgun (WGS) entry which is preliminary data.</text>
</comment>
<sequence>MQQKPYFCPNCRSNRVKFNIISSYSQKFLKDAVTGAVNELGEPAPIEQGEPNIQCQVCGFMGNELRFIKQAEREPRPGAPINPSYT</sequence>